<dbReference type="UniPathway" id="UPA00031">
    <property type="reaction ID" value="UER00009"/>
</dbReference>
<dbReference type="InterPro" id="IPR023016">
    <property type="entry name" value="HisA/PriA"/>
</dbReference>
<evidence type="ECO:0000256" key="10">
    <source>
        <dbReference type="RuleBase" id="RU003657"/>
    </source>
</evidence>
<name>A0A1J4QCJ0_9GAMM</name>
<gene>
    <name evidence="9" type="primary">hisA</name>
    <name evidence="12" type="ORF">BFR47_06585</name>
</gene>
<keyword evidence="7 9" id="KW-0368">Histidine biosynthesis</keyword>
<comment type="pathway">
    <text evidence="3 9 11">Amino-acid biosynthesis; L-histidine biosynthesis; L-histidine from 5-phospho-alpha-D-ribose 1-diphosphate: step 4/9.</text>
</comment>
<dbReference type="InterPro" id="IPR011060">
    <property type="entry name" value="RibuloseP-bd_barrel"/>
</dbReference>
<evidence type="ECO:0000256" key="6">
    <source>
        <dbReference type="ARBA" id="ARBA00022605"/>
    </source>
</evidence>
<dbReference type="GO" id="GO:0000105">
    <property type="term" value="P:L-histidine biosynthetic process"/>
    <property type="evidence" value="ECO:0007669"/>
    <property type="project" value="UniProtKB-UniRule"/>
</dbReference>
<dbReference type="AlphaFoldDB" id="A0A1J4QCJ0"/>
<evidence type="ECO:0000256" key="11">
    <source>
        <dbReference type="RuleBase" id="RU003658"/>
    </source>
</evidence>
<dbReference type="InterPro" id="IPR044524">
    <property type="entry name" value="Isoase_HisA-like"/>
</dbReference>
<keyword evidence="13" id="KW-1185">Reference proteome</keyword>
<protein>
    <recommendedName>
        <fullName evidence="9 11">1-(5-phosphoribosyl)-5-[(5-phosphoribosylamino)methylideneamino] imidazole-4-carboxamide isomerase</fullName>
        <ecNumber evidence="9 11">5.3.1.16</ecNumber>
    </recommendedName>
    <alternativeName>
        <fullName evidence="9">Phosphoribosylformimino-5-aminoimidazole carboxamide ribotide isomerase</fullName>
    </alternativeName>
</protein>
<evidence type="ECO:0000256" key="3">
    <source>
        <dbReference type="ARBA" id="ARBA00005133"/>
    </source>
</evidence>
<dbReference type="STRING" id="1414654.BFR47_06585"/>
<keyword evidence="6 9" id="KW-0028">Amino-acid biosynthesis</keyword>
<dbReference type="EC" id="5.3.1.16" evidence="9 11"/>
<dbReference type="OrthoDB" id="9807749at2"/>
<evidence type="ECO:0000256" key="4">
    <source>
        <dbReference type="ARBA" id="ARBA00009667"/>
    </source>
</evidence>
<dbReference type="Pfam" id="PF00977">
    <property type="entry name" value="His_biosynth"/>
    <property type="match status" value="1"/>
</dbReference>
<feature type="active site" description="Proton donor" evidence="9">
    <location>
        <position position="129"/>
    </location>
</feature>
<evidence type="ECO:0000256" key="5">
    <source>
        <dbReference type="ARBA" id="ARBA00022490"/>
    </source>
</evidence>
<dbReference type="SUPFAM" id="SSF51366">
    <property type="entry name" value="Ribulose-phoshate binding barrel"/>
    <property type="match status" value="1"/>
</dbReference>
<dbReference type="GO" id="GO:0003949">
    <property type="term" value="F:1-(5-phosphoribosyl)-5-[(5-phosphoribosylamino)methylideneamino]imidazole-4-carboxamide isomerase activity"/>
    <property type="evidence" value="ECO:0007669"/>
    <property type="project" value="UniProtKB-UniRule"/>
</dbReference>
<comment type="subcellular location">
    <subcellularLocation>
        <location evidence="2 9 11">Cytoplasm</location>
    </subcellularLocation>
</comment>
<dbReference type="GO" id="GO:0005737">
    <property type="term" value="C:cytoplasm"/>
    <property type="evidence" value="ECO:0007669"/>
    <property type="project" value="UniProtKB-SubCell"/>
</dbReference>
<dbReference type="Proteomes" id="UP000243073">
    <property type="component" value="Unassembled WGS sequence"/>
</dbReference>
<evidence type="ECO:0000256" key="7">
    <source>
        <dbReference type="ARBA" id="ARBA00023102"/>
    </source>
</evidence>
<keyword evidence="8 9" id="KW-0413">Isomerase</keyword>
<proteinExistence type="inferred from homology"/>
<comment type="caution">
    <text evidence="12">The sequence shown here is derived from an EMBL/GenBank/DDBJ whole genome shotgun (WGS) entry which is preliminary data.</text>
</comment>
<dbReference type="GO" id="GO:0000162">
    <property type="term" value="P:L-tryptophan biosynthetic process"/>
    <property type="evidence" value="ECO:0007669"/>
    <property type="project" value="TreeGrafter"/>
</dbReference>
<evidence type="ECO:0000256" key="9">
    <source>
        <dbReference type="HAMAP-Rule" id="MF_01014"/>
    </source>
</evidence>
<reference evidence="12 13" key="1">
    <citation type="submission" date="2016-07" db="EMBL/GenBank/DDBJ databases">
        <title>Draft Genome Sequence of Oceanisphaera psychrotolerans, isolated from coastal sediment samples.</title>
        <authorList>
            <person name="Zhuo S."/>
            <person name="Ruan Z."/>
        </authorList>
    </citation>
    <scope>NUCLEOTIDE SEQUENCE [LARGE SCALE GENOMIC DNA]</scope>
    <source>
        <strain evidence="12 13">LAM-WHM-ZC</strain>
    </source>
</reference>
<comment type="catalytic activity">
    <reaction evidence="1 9 11">
        <text>1-(5-phospho-beta-D-ribosyl)-5-[(5-phospho-beta-D-ribosylamino)methylideneamino]imidazole-4-carboxamide = 5-[(5-phospho-1-deoxy-D-ribulos-1-ylimino)methylamino]-1-(5-phospho-beta-D-ribosyl)imidazole-4-carboxamide</text>
        <dbReference type="Rhea" id="RHEA:15469"/>
        <dbReference type="ChEBI" id="CHEBI:58435"/>
        <dbReference type="ChEBI" id="CHEBI:58525"/>
        <dbReference type="EC" id="5.3.1.16"/>
    </reaction>
</comment>
<dbReference type="PANTHER" id="PTHR43090">
    <property type="entry name" value="1-(5-PHOSPHORIBOSYL)-5-[(5-PHOSPHORIBOSYLAMINO)METHYLIDENEAMINO] IMIDAZOLE-4-CARBOXAMIDE ISOMERASE"/>
    <property type="match status" value="1"/>
</dbReference>
<dbReference type="InterPro" id="IPR006062">
    <property type="entry name" value="His_biosynth"/>
</dbReference>
<comment type="similarity">
    <text evidence="4 9 10">Belongs to the HisA/HisF family.</text>
</comment>
<dbReference type="HAMAP" id="MF_01014">
    <property type="entry name" value="HisA"/>
    <property type="match status" value="1"/>
</dbReference>
<sequence>MIIPAIDLIGGKVVRLYQGDYQQKTEYTASPQERFDLYVAEGATQLHLVDLDGAKDSSQRQLEVIRELIKNTPVPVQIGGGIRTEQDVKDLLDIGAQRVVIGSTAVKNPEMVTSWIKQYGPDRIVLALDINITPFGEKKIAIAGWQQDSGITIEALLEHYLPAGLCHVLCTDISKDGTLTGSNVALYRELAARYPTILWQASGGIGNIGDVEALKSTGVAGVILGRSLLEGKFTVEEAIACWQDA</sequence>
<dbReference type="EMBL" id="MDKE01000069">
    <property type="protein sequence ID" value="OIN04268.1"/>
    <property type="molecule type" value="Genomic_DNA"/>
</dbReference>
<dbReference type="NCBIfam" id="TIGR00007">
    <property type="entry name" value="1-(5-phosphoribosyl)-5-[(5-phosphoribosylamino)methylideneamino]imidazole-4-carboxamide isomerase"/>
    <property type="match status" value="1"/>
</dbReference>
<dbReference type="FunFam" id="3.20.20.70:FF:000009">
    <property type="entry name" value="1-(5-phosphoribosyl)-5-[(5-phosphoribosylamino)methylideneamino] imidazole-4-carboxamide isomerase"/>
    <property type="match status" value="1"/>
</dbReference>
<feature type="active site" description="Proton acceptor" evidence="9">
    <location>
        <position position="7"/>
    </location>
</feature>
<accession>A0A1J4QCJ0</accession>
<dbReference type="InterPro" id="IPR006063">
    <property type="entry name" value="HisA_bact_arch"/>
</dbReference>
<dbReference type="Gene3D" id="3.20.20.70">
    <property type="entry name" value="Aldolase class I"/>
    <property type="match status" value="1"/>
</dbReference>
<evidence type="ECO:0000256" key="8">
    <source>
        <dbReference type="ARBA" id="ARBA00023235"/>
    </source>
</evidence>
<dbReference type="InterPro" id="IPR013785">
    <property type="entry name" value="Aldolase_TIM"/>
</dbReference>
<evidence type="ECO:0000313" key="13">
    <source>
        <dbReference type="Proteomes" id="UP000243073"/>
    </source>
</evidence>
<keyword evidence="5 9" id="KW-0963">Cytoplasm</keyword>
<organism evidence="12 13">
    <name type="scientific">Oceanisphaera psychrotolerans</name>
    <dbReference type="NCBI Taxonomy" id="1414654"/>
    <lineage>
        <taxon>Bacteria</taxon>
        <taxon>Pseudomonadati</taxon>
        <taxon>Pseudomonadota</taxon>
        <taxon>Gammaproteobacteria</taxon>
        <taxon>Aeromonadales</taxon>
        <taxon>Aeromonadaceae</taxon>
        <taxon>Oceanisphaera</taxon>
    </lineage>
</organism>
<dbReference type="CDD" id="cd04732">
    <property type="entry name" value="HisA"/>
    <property type="match status" value="1"/>
</dbReference>
<dbReference type="PANTHER" id="PTHR43090:SF2">
    <property type="entry name" value="1-(5-PHOSPHORIBOSYL)-5-[(5-PHOSPHORIBOSYLAMINO)METHYLIDENEAMINO] IMIDAZOLE-4-CARBOXAMIDE ISOMERASE"/>
    <property type="match status" value="1"/>
</dbReference>
<evidence type="ECO:0000256" key="2">
    <source>
        <dbReference type="ARBA" id="ARBA00004496"/>
    </source>
</evidence>
<evidence type="ECO:0000313" key="12">
    <source>
        <dbReference type="EMBL" id="OIN04268.1"/>
    </source>
</evidence>
<dbReference type="RefSeq" id="WP_071474044.1">
    <property type="nucleotide sequence ID" value="NZ_MDKE01000069.1"/>
</dbReference>
<evidence type="ECO:0000256" key="1">
    <source>
        <dbReference type="ARBA" id="ARBA00000901"/>
    </source>
</evidence>